<feature type="domain" description="C2H2-type" evidence="9">
    <location>
        <begin position="110"/>
        <end position="137"/>
    </location>
</feature>
<dbReference type="GO" id="GO:0000981">
    <property type="term" value="F:DNA-binding transcription factor activity, RNA polymerase II-specific"/>
    <property type="evidence" value="ECO:0007669"/>
    <property type="project" value="InterPro"/>
</dbReference>
<dbReference type="SMART" id="SM00355">
    <property type="entry name" value="ZnF_C2H2"/>
    <property type="match status" value="2"/>
</dbReference>
<feature type="region of interest" description="Disordered" evidence="8">
    <location>
        <begin position="25"/>
        <end position="100"/>
    </location>
</feature>
<evidence type="ECO:0000256" key="8">
    <source>
        <dbReference type="SAM" id="MobiDB-lite"/>
    </source>
</evidence>
<keyword evidence="3" id="KW-0677">Repeat</keyword>
<dbReference type="FunFam" id="3.30.160.60:FF:000303">
    <property type="entry name" value="Zinc finger protein 41"/>
    <property type="match status" value="1"/>
</dbReference>
<feature type="domain" description="C2H2-type" evidence="9">
    <location>
        <begin position="138"/>
        <end position="167"/>
    </location>
</feature>
<dbReference type="PROSITE" id="PS50157">
    <property type="entry name" value="ZINC_FINGER_C2H2_2"/>
    <property type="match status" value="2"/>
</dbReference>
<dbReference type="Gene3D" id="3.30.160.60">
    <property type="entry name" value="Classic Zinc Finger"/>
    <property type="match status" value="2"/>
</dbReference>
<accession>A0A077WFT9</accession>
<dbReference type="Pfam" id="PF00096">
    <property type="entry name" value="zf-C2H2"/>
    <property type="match status" value="2"/>
</dbReference>
<evidence type="ECO:0000256" key="6">
    <source>
        <dbReference type="ARBA" id="ARBA00023242"/>
    </source>
</evidence>
<evidence type="ECO:0000256" key="3">
    <source>
        <dbReference type="ARBA" id="ARBA00022737"/>
    </source>
</evidence>
<keyword evidence="6" id="KW-0539">Nucleus</keyword>
<name>A0A077WFT9_9FUNG</name>
<evidence type="ECO:0000313" key="10">
    <source>
        <dbReference type="EMBL" id="CDS06029.1"/>
    </source>
</evidence>
<gene>
    <name evidence="10" type="ORF">LRAMOSA08557</name>
</gene>
<feature type="compositionally biased region" description="Low complexity" evidence="8">
    <location>
        <begin position="75"/>
        <end position="95"/>
    </location>
</feature>
<comment type="subcellular location">
    <subcellularLocation>
        <location evidence="1">Nucleus</location>
    </subcellularLocation>
</comment>
<dbReference type="InterPro" id="IPR051059">
    <property type="entry name" value="VerF-like"/>
</dbReference>
<evidence type="ECO:0000256" key="2">
    <source>
        <dbReference type="ARBA" id="ARBA00022723"/>
    </source>
</evidence>
<dbReference type="AlphaFoldDB" id="A0A077WFT9"/>
<feature type="compositionally biased region" description="Basic residues" evidence="8">
    <location>
        <begin position="27"/>
        <end position="36"/>
    </location>
</feature>
<dbReference type="FunFam" id="3.30.160.60:FF:000446">
    <property type="entry name" value="Zinc finger protein"/>
    <property type="match status" value="1"/>
</dbReference>
<feature type="compositionally biased region" description="Pro residues" evidence="8">
    <location>
        <begin position="63"/>
        <end position="74"/>
    </location>
</feature>
<dbReference type="GO" id="GO:0000978">
    <property type="term" value="F:RNA polymerase II cis-regulatory region sequence-specific DNA binding"/>
    <property type="evidence" value="ECO:0007669"/>
    <property type="project" value="InterPro"/>
</dbReference>
<evidence type="ECO:0000256" key="1">
    <source>
        <dbReference type="ARBA" id="ARBA00004123"/>
    </source>
</evidence>
<dbReference type="GO" id="GO:0005634">
    <property type="term" value="C:nucleus"/>
    <property type="evidence" value="ECO:0007669"/>
    <property type="project" value="UniProtKB-SubCell"/>
</dbReference>
<proteinExistence type="predicted"/>
<organism evidence="10">
    <name type="scientific">Lichtheimia ramosa</name>
    <dbReference type="NCBI Taxonomy" id="688394"/>
    <lineage>
        <taxon>Eukaryota</taxon>
        <taxon>Fungi</taxon>
        <taxon>Fungi incertae sedis</taxon>
        <taxon>Mucoromycota</taxon>
        <taxon>Mucoromycotina</taxon>
        <taxon>Mucoromycetes</taxon>
        <taxon>Mucorales</taxon>
        <taxon>Lichtheimiaceae</taxon>
        <taxon>Lichtheimia</taxon>
    </lineage>
</organism>
<reference evidence="10" key="1">
    <citation type="journal article" date="2014" name="Genome Announc.">
        <title>De novo whole-genome sequence and genome annotation of Lichtheimia ramosa.</title>
        <authorList>
            <person name="Linde J."/>
            <person name="Schwartze V."/>
            <person name="Binder U."/>
            <person name="Lass-Florl C."/>
            <person name="Voigt K."/>
            <person name="Horn F."/>
        </authorList>
    </citation>
    <scope>NUCLEOTIDE SEQUENCE</scope>
    <source>
        <strain evidence="10">JMRC FSU:6197</strain>
    </source>
</reference>
<dbReference type="GO" id="GO:0008270">
    <property type="term" value="F:zinc ion binding"/>
    <property type="evidence" value="ECO:0007669"/>
    <property type="project" value="UniProtKB-KW"/>
</dbReference>
<dbReference type="SUPFAM" id="SSF57667">
    <property type="entry name" value="beta-beta-alpha zinc fingers"/>
    <property type="match status" value="1"/>
</dbReference>
<dbReference type="InterPro" id="IPR013087">
    <property type="entry name" value="Znf_C2H2_type"/>
</dbReference>
<dbReference type="EMBL" id="LK023318">
    <property type="protein sequence ID" value="CDS06029.1"/>
    <property type="molecule type" value="Genomic_DNA"/>
</dbReference>
<dbReference type="OrthoDB" id="8922241at2759"/>
<evidence type="ECO:0000259" key="9">
    <source>
        <dbReference type="PROSITE" id="PS50157"/>
    </source>
</evidence>
<keyword evidence="4 7" id="KW-0863">Zinc-finger</keyword>
<dbReference type="InterPro" id="IPR036236">
    <property type="entry name" value="Znf_C2H2_sf"/>
</dbReference>
<dbReference type="PANTHER" id="PTHR40626">
    <property type="entry name" value="MIP31509P"/>
    <property type="match status" value="1"/>
</dbReference>
<evidence type="ECO:0000256" key="7">
    <source>
        <dbReference type="PROSITE-ProRule" id="PRU00042"/>
    </source>
</evidence>
<dbReference type="PANTHER" id="PTHR40626:SF11">
    <property type="entry name" value="ZINC FINGER PROTEIN YPR022C"/>
    <property type="match status" value="1"/>
</dbReference>
<protein>
    <recommendedName>
        <fullName evidence="9">C2H2-type domain-containing protein</fullName>
    </recommendedName>
</protein>
<sequence>MYLPSFSSTVGLACCSPNLLVQNQHQHSLHHHHHHQMKQEHSPRRHIQLPIPPALTLPSPHTSLPPPLLPPTQPTLPNVSSSSSSSLSPPSTTSPYNHQYRPISNKTRPFTCSLCPRGFTRKHDLQRHFRVHTGDKPYECHCCKKAFARTDALKRHWRMEEHCRSNPEVQACIRGKQRCHHRKKT</sequence>
<keyword evidence="5" id="KW-0862">Zinc</keyword>
<dbReference type="PROSITE" id="PS00028">
    <property type="entry name" value="ZINC_FINGER_C2H2_1"/>
    <property type="match status" value="2"/>
</dbReference>
<evidence type="ECO:0000256" key="5">
    <source>
        <dbReference type="ARBA" id="ARBA00022833"/>
    </source>
</evidence>
<keyword evidence="2" id="KW-0479">Metal-binding</keyword>
<dbReference type="GO" id="GO:0000785">
    <property type="term" value="C:chromatin"/>
    <property type="evidence" value="ECO:0007669"/>
    <property type="project" value="TreeGrafter"/>
</dbReference>
<evidence type="ECO:0000256" key="4">
    <source>
        <dbReference type="ARBA" id="ARBA00022771"/>
    </source>
</evidence>